<evidence type="ECO:0008006" key="4">
    <source>
        <dbReference type="Google" id="ProtNLM"/>
    </source>
</evidence>
<evidence type="ECO:0000313" key="3">
    <source>
        <dbReference type="Proteomes" id="UP000076874"/>
    </source>
</evidence>
<comment type="caution">
    <text evidence="2">The sequence shown here is derived from an EMBL/GenBank/DDBJ whole genome shotgun (WGS) entry which is preliminary data.</text>
</comment>
<accession>A0A162MU17</accession>
<dbReference type="OrthoDB" id="5386595at2759"/>
<sequence>MANREEATETSTPHSASDIVPVKRSTTPGAPVTPAKGGLEKRVVLLANSYRNVQHEQLKLEAELEGITRQISFLVEKWMSGDIGLTAAEFKPVKAKYLQKQLMLLTHVSILRTKGAQLAGRFCDDLLSGTRGTHEDGAYIDSAIRGDLDVAFAKGPAEATRTRQQEQAFRKKLLDAYDAAEDEAAHFCWCPVAQTYVENAVAAHIVDVNVGERTAQALFGDDQEHIWNVKNGIILHPSYAKLLDSAQAVIVTVGQSEKEPEFRFFLLTKDIGQGRMAPVWGDELHGRRLKFKNDFRPSKRYLYFKFVISVLRKRRAEVPGYLEDLQILPSPSKTLWASPGPYLKKSILFKFSTQLGCLSEDEAGRFWGIDKASVEALPVKSDDTATTLATLASVAISGRADDEGNEEDETSDDGSEEDDLDRCD</sequence>
<keyword evidence="3" id="KW-1185">Reference proteome</keyword>
<protein>
    <recommendedName>
        <fullName evidence="4">HNH nuclease domain-containing protein</fullName>
    </recommendedName>
</protein>
<dbReference type="EMBL" id="AZHD01000002">
    <property type="protein sequence ID" value="OAA66940.1"/>
    <property type="molecule type" value="Genomic_DNA"/>
</dbReference>
<proteinExistence type="predicted"/>
<gene>
    <name evidence="2" type="ORF">SPI_01516</name>
</gene>
<dbReference type="AlphaFoldDB" id="A0A162MU17"/>
<feature type="region of interest" description="Disordered" evidence="1">
    <location>
        <begin position="1"/>
        <end position="35"/>
    </location>
</feature>
<feature type="region of interest" description="Disordered" evidence="1">
    <location>
        <begin position="397"/>
        <end position="424"/>
    </location>
</feature>
<reference evidence="2 3" key="1">
    <citation type="journal article" date="2016" name="Genome Biol. Evol.">
        <title>Divergent and convergent evolution of fungal pathogenicity.</title>
        <authorList>
            <person name="Shang Y."/>
            <person name="Xiao G."/>
            <person name="Zheng P."/>
            <person name="Cen K."/>
            <person name="Zhan S."/>
            <person name="Wang C."/>
        </authorList>
    </citation>
    <scope>NUCLEOTIDE SEQUENCE [LARGE SCALE GENOMIC DNA]</scope>
    <source>
        <strain evidence="2 3">RCEF 264</strain>
    </source>
</reference>
<dbReference type="Proteomes" id="UP000076874">
    <property type="component" value="Unassembled WGS sequence"/>
</dbReference>
<dbReference type="STRING" id="1081102.A0A162MU17"/>
<name>A0A162MU17_9HYPO</name>
<evidence type="ECO:0000256" key="1">
    <source>
        <dbReference type="SAM" id="MobiDB-lite"/>
    </source>
</evidence>
<feature type="compositionally biased region" description="Acidic residues" evidence="1">
    <location>
        <begin position="403"/>
        <end position="424"/>
    </location>
</feature>
<organism evidence="2 3">
    <name type="scientific">Niveomyces insectorum RCEF 264</name>
    <dbReference type="NCBI Taxonomy" id="1081102"/>
    <lineage>
        <taxon>Eukaryota</taxon>
        <taxon>Fungi</taxon>
        <taxon>Dikarya</taxon>
        <taxon>Ascomycota</taxon>
        <taxon>Pezizomycotina</taxon>
        <taxon>Sordariomycetes</taxon>
        <taxon>Hypocreomycetidae</taxon>
        <taxon>Hypocreales</taxon>
        <taxon>Cordycipitaceae</taxon>
        <taxon>Niveomyces</taxon>
    </lineage>
</organism>
<evidence type="ECO:0000313" key="2">
    <source>
        <dbReference type="EMBL" id="OAA66940.1"/>
    </source>
</evidence>